<dbReference type="RefSeq" id="WP_164434487.1">
    <property type="nucleotide sequence ID" value="NZ_JAAIKT010000068.1"/>
</dbReference>
<evidence type="ECO:0000313" key="4">
    <source>
        <dbReference type="Proteomes" id="UP000476310"/>
    </source>
</evidence>
<evidence type="ECO:0000256" key="1">
    <source>
        <dbReference type="SAM" id="MobiDB-lite"/>
    </source>
</evidence>
<keyword evidence="2" id="KW-0472">Membrane</keyword>
<keyword evidence="2" id="KW-0812">Transmembrane</keyword>
<feature type="region of interest" description="Disordered" evidence="1">
    <location>
        <begin position="295"/>
        <end position="361"/>
    </location>
</feature>
<name>A0A6G4AR84_9ACTN</name>
<dbReference type="EMBL" id="JAAIKT010000068">
    <property type="protein sequence ID" value="NEW75865.1"/>
    <property type="molecule type" value="Genomic_DNA"/>
</dbReference>
<keyword evidence="4" id="KW-1185">Reference proteome</keyword>
<gene>
    <name evidence="3" type="ORF">G4H13_37310</name>
</gene>
<feature type="compositionally biased region" description="Pro residues" evidence="1">
    <location>
        <begin position="301"/>
        <end position="316"/>
    </location>
</feature>
<feature type="compositionally biased region" description="Low complexity" evidence="1">
    <location>
        <begin position="317"/>
        <end position="326"/>
    </location>
</feature>
<dbReference type="InterPro" id="IPR027273">
    <property type="entry name" value="Neocarzinostatin-like"/>
</dbReference>
<evidence type="ECO:0008006" key="5">
    <source>
        <dbReference type="Google" id="ProtNLM"/>
    </source>
</evidence>
<dbReference type="Proteomes" id="UP000476310">
    <property type="component" value="Unassembled WGS sequence"/>
</dbReference>
<dbReference type="Gene3D" id="2.60.40.230">
    <property type="entry name" value="Neocarzinostatin-like"/>
    <property type="match status" value="1"/>
</dbReference>
<dbReference type="AlphaFoldDB" id="A0A6G4AR84"/>
<proteinExistence type="predicted"/>
<protein>
    <recommendedName>
        <fullName evidence="5">Neocarzinostatin family protein</fullName>
    </recommendedName>
</protein>
<dbReference type="SUPFAM" id="SSF49319">
    <property type="entry name" value="Actinoxanthin-like"/>
    <property type="match status" value="1"/>
</dbReference>
<evidence type="ECO:0000256" key="2">
    <source>
        <dbReference type="SAM" id="Phobius"/>
    </source>
</evidence>
<evidence type="ECO:0000313" key="3">
    <source>
        <dbReference type="EMBL" id="NEW75865.1"/>
    </source>
</evidence>
<comment type="caution">
    <text evidence="3">The sequence shown here is derived from an EMBL/GenBank/DDBJ whole genome shotgun (WGS) entry which is preliminary data.</text>
</comment>
<feature type="transmembrane region" description="Helical" evidence="2">
    <location>
        <begin position="269"/>
        <end position="290"/>
    </location>
</feature>
<organism evidence="3 4">
    <name type="scientific">Streptomyces rhizosphaericus</name>
    <dbReference type="NCBI Taxonomy" id="114699"/>
    <lineage>
        <taxon>Bacteria</taxon>
        <taxon>Bacillati</taxon>
        <taxon>Actinomycetota</taxon>
        <taxon>Actinomycetes</taxon>
        <taxon>Kitasatosporales</taxon>
        <taxon>Streptomycetaceae</taxon>
        <taxon>Streptomyces</taxon>
        <taxon>Streptomyces violaceusniger group</taxon>
    </lineage>
</organism>
<reference evidence="3" key="1">
    <citation type="submission" date="2020-02" db="EMBL/GenBank/DDBJ databases">
        <title>A new Streptomyces sp. for controlling soil-borne diseases.</title>
        <authorList>
            <person name="Li X."/>
            <person name="Tian Y."/>
            <person name="Gao K."/>
        </authorList>
    </citation>
    <scope>NUCLEOTIDE SEQUENCE [LARGE SCALE GENOMIC DNA]</scope>
    <source>
        <strain evidence="3">0250</strain>
    </source>
</reference>
<sequence>MNARRHPATPVRPSAVLTVLTVLALVLATLGAPLTGGAAAAEGPTAKVSKAEAGTGGTVTVTGAHWRPRALLTLLICGQNMIGGTNACANGDGRAVTVGKDGTFTKKLPVSEPPKPCPCVIHIATVTGEAAAADVAFKVAGHPVAPLPKERTGGERLSVLSARLDGSSGVLTWFGAPPRRKLVVTVANLGSTPARDPVFEVGSSHGVFAPSWEEQRWRGTIKPGKKAQVKLDVELSAGAHGDYLVSLRYGHKLLVEQPWAVGRPWGVTLFWVLLCVVVSATVFRIGMAVVDKVRPRTARTAPPPPPFPPSPPPSPSSGPAAADGAPPALPWFTPDTAPEARPHHQISAPTEEIRPTPKGTT</sequence>
<accession>A0A6G4AR84</accession>
<keyword evidence="2" id="KW-1133">Transmembrane helix</keyword>